<feature type="region of interest" description="Disordered" evidence="1">
    <location>
        <begin position="81"/>
        <end position="100"/>
    </location>
</feature>
<keyword evidence="3" id="KW-1185">Reference proteome</keyword>
<dbReference type="Proteomes" id="UP000750711">
    <property type="component" value="Unassembled WGS sequence"/>
</dbReference>
<feature type="compositionally biased region" description="Low complexity" evidence="1">
    <location>
        <begin position="256"/>
        <end position="268"/>
    </location>
</feature>
<name>A0A9P8IID3_9PEZI</name>
<evidence type="ECO:0000256" key="1">
    <source>
        <dbReference type="SAM" id="MobiDB-lite"/>
    </source>
</evidence>
<sequence>MPHWGRPPGARSGRELGRTKNWGEERFQELDSDYDDGEEGMSLVPRSERRGFVSDELALAGVDMDPRPYSGRSLTYEDYEFSEDGEVSGEEGRFATSVSPRDEELLARIVQDRIHQAEINGEPNVSLSQAEYDAWNRKSKRVRPTTRTRERSQSNGYGSDRRRREGIRPTPSPQSVTPERVRRRRPAPYEENNFPYTPSAPPGFVILGPSGTGTFTPVGYYTPPTAQTPSPTPSRHSSRRASLSYAQRGHTPPSPQYQQQYQQSRYSSAPESAPTAIRTPSSAPRTPPTRSPLPHEADWVPRSRSSSSIHPSQAPYPIDPFQFQTYSPPLPPSGQPAVQYAPYGSLRRAPGSGPYTGSPAASVPMSSSPPTLLTPQPTEDTSGGEIIGGDDSGHRVRGNYMPGQWGSDVSARD</sequence>
<comment type="caution">
    <text evidence="2">The sequence shown here is derived from an EMBL/GenBank/DDBJ whole genome shotgun (WGS) entry which is preliminary data.</text>
</comment>
<evidence type="ECO:0000313" key="2">
    <source>
        <dbReference type="EMBL" id="KAH0553111.1"/>
    </source>
</evidence>
<evidence type="ECO:0000313" key="3">
    <source>
        <dbReference type="Proteomes" id="UP000750711"/>
    </source>
</evidence>
<dbReference type="EMBL" id="JAGHQM010001598">
    <property type="protein sequence ID" value="KAH0553111.1"/>
    <property type="molecule type" value="Genomic_DNA"/>
</dbReference>
<feature type="compositionally biased region" description="Basic and acidic residues" evidence="1">
    <location>
        <begin position="12"/>
        <end position="29"/>
    </location>
</feature>
<dbReference type="AlphaFoldDB" id="A0A9P8IID3"/>
<feature type="compositionally biased region" description="Low complexity" evidence="1">
    <location>
        <begin position="222"/>
        <end position="235"/>
    </location>
</feature>
<gene>
    <name evidence="2" type="ORF">GP486_006702</name>
</gene>
<reference evidence="2" key="1">
    <citation type="submission" date="2021-03" db="EMBL/GenBank/DDBJ databases">
        <title>Comparative genomics and phylogenomic investigation of the class Geoglossomycetes provide insights into ecological specialization and systematics.</title>
        <authorList>
            <person name="Melie T."/>
            <person name="Pirro S."/>
            <person name="Miller A.N."/>
            <person name="Quandt A."/>
        </authorList>
    </citation>
    <scope>NUCLEOTIDE SEQUENCE</scope>
    <source>
        <strain evidence="2">CAQ_001_2017</strain>
    </source>
</reference>
<feature type="compositionally biased region" description="Basic residues" evidence="1">
    <location>
        <begin position="137"/>
        <end position="146"/>
    </location>
</feature>
<protein>
    <submittedName>
        <fullName evidence="2">Uncharacterized protein</fullName>
    </submittedName>
</protein>
<feature type="region of interest" description="Disordered" evidence="1">
    <location>
        <begin position="1"/>
        <end position="48"/>
    </location>
</feature>
<feature type="region of interest" description="Disordered" evidence="1">
    <location>
        <begin position="115"/>
        <end position="413"/>
    </location>
</feature>
<proteinExistence type="predicted"/>
<feature type="compositionally biased region" description="Acidic residues" evidence="1">
    <location>
        <begin position="30"/>
        <end position="39"/>
    </location>
</feature>
<accession>A0A9P8IID3</accession>
<feature type="compositionally biased region" description="Low complexity" evidence="1">
    <location>
        <begin position="358"/>
        <end position="384"/>
    </location>
</feature>
<organism evidence="2 3">
    <name type="scientific">Trichoglossum hirsutum</name>
    <dbReference type="NCBI Taxonomy" id="265104"/>
    <lineage>
        <taxon>Eukaryota</taxon>
        <taxon>Fungi</taxon>
        <taxon>Dikarya</taxon>
        <taxon>Ascomycota</taxon>
        <taxon>Pezizomycotina</taxon>
        <taxon>Geoglossomycetes</taxon>
        <taxon>Geoglossales</taxon>
        <taxon>Geoglossaceae</taxon>
        <taxon>Trichoglossum</taxon>
    </lineage>
</organism>